<evidence type="ECO:0000256" key="1">
    <source>
        <dbReference type="ARBA" id="ARBA00022801"/>
    </source>
</evidence>
<dbReference type="EMBL" id="BLTE01000001">
    <property type="protein sequence ID" value="GFK92734.1"/>
    <property type="molecule type" value="Genomic_DNA"/>
</dbReference>
<dbReference type="GO" id="GO:0046654">
    <property type="term" value="P:tetrahydrofolate biosynthetic process"/>
    <property type="evidence" value="ECO:0007669"/>
    <property type="project" value="UniProtKB-UniRule"/>
</dbReference>
<reference evidence="3 4" key="2">
    <citation type="submission" date="2020-05" db="EMBL/GenBank/DDBJ databases">
        <title>Draft genome sequence of Desulfovibrio sp. strainFSS-1.</title>
        <authorList>
            <person name="Shimoshige H."/>
            <person name="Kobayashi H."/>
            <person name="Maekawa T."/>
        </authorList>
    </citation>
    <scope>NUCLEOTIDE SEQUENCE [LARGE SCALE GENOMIC DNA]</scope>
    <source>
        <strain evidence="3 4">SIID29052-01</strain>
    </source>
</reference>
<dbReference type="UniPathway" id="UPA00848">
    <property type="reaction ID" value="UER00151"/>
</dbReference>
<sequence length="257" mass="28292">MKDIQSSPSEVLIPIDRVGIRSIRLPLTVRDRANGTQNTVAEVDMAVDLPAEFKGTHMSRFVEALESLGGALDYKSLRGLVAGVRDRLEARNAHVTVRFPYFVRRSSPASGAASTMDYACTVQGDLIGERFRITLGVEAPVMTVCPCSLAISDQGAHSQRAVVRARCRYKGFVWLEELIDMAEAAGSSPVYALLKREDEKHVTEAAFDNPRFVEDVARSMAKALEEHPAVTWYAVEVESFESIHNHCAVAGIEREKA</sequence>
<dbReference type="Proteomes" id="UP000494245">
    <property type="component" value="Unassembled WGS sequence"/>
</dbReference>
<dbReference type="PANTHER" id="PTHR36445">
    <property type="entry name" value="GTP CYCLOHYDROLASE MPTA"/>
    <property type="match status" value="1"/>
</dbReference>
<organism evidence="3 4">
    <name type="scientific">Fundidesulfovibrio magnetotacticus</name>
    <dbReference type="NCBI Taxonomy" id="2730080"/>
    <lineage>
        <taxon>Bacteria</taxon>
        <taxon>Pseudomonadati</taxon>
        <taxon>Thermodesulfobacteriota</taxon>
        <taxon>Desulfovibrionia</taxon>
        <taxon>Desulfovibrionales</taxon>
        <taxon>Desulfovibrionaceae</taxon>
        <taxon>Fundidesulfovibrio</taxon>
    </lineage>
</organism>
<dbReference type="AlphaFoldDB" id="A0A6V8LM00"/>
<keyword evidence="1 2" id="KW-0378">Hydrolase</keyword>
<evidence type="ECO:0000313" key="4">
    <source>
        <dbReference type="Proteomes" id="UP000494245"/>
    </source>
</evidence>
<evidence type="ECO:0000256" key="2">
    <source>
        <dbReference type="HAMAP-Rule" id="MF_01527"/>
    </source>
</evidence>
<protein>
    <recommendedName>
        <fullName evidence="2">GTP cyclohydrolase FolE2</fullName>
        <ecNumber evidence="2">3.5.4.16</ecNumber>
    </recommendedName>
</protein>
<dbReference type="Pfam" id="PF02649">
    <property type="entry name" value="GCHY-1"/>
    <property type="match status" value="1"/>
</dbReference>
<dbReference type="RefSeq" id="WP_173081054.1">
    <property type="nucleotide sequence ID" value="NZ_BLTE01000001.1"/>
</dbReference>
<feature type="site" description="May be catalytically important" evidence="2">
    <location>
        <position position="145"/>
    </location>
</feature>
<dbReference type="InterPro" id="IPR003801">
    <property type="entry name" value="GTP_cyclohydrolase_FolE2/MptA"/>
</dbReference>
<proteinExistence type="inferred from homology"/>
<comment type="pathway">
    <text evidence="2">Cofactor biosynthesis; 7,8-dihydroneopterin triphosphate biosynthesis; 7,8-dihydroneopterin triphosphate from GTP: step 1/1.</text>
</comment>
<dbReference type="HAMAP" id="MF_01527_B">
    <property type="entry name" value="GTP_cyclohydrol_B"/>
    <property type="match status" value="1"/>
</dbReference>
<dbReference type="PANTHER" id="PTHR36445:SF1">
    <property type="entry name" value="GTP CYCLOHYDROLASE MPTA"/>
    <property type="match status" value="1"/>
</dbReference>
<dbReference type="NCBIfam" id="NF010200">
    <property type="entry name" value="PRK13674.1-1"/>
    <property type="match status" value="1"/>
</dbReference>
<reference evidence="3 4" key="1">
    <citation type="submission" date="2020-04" db="EMBL/GenBank/DDBJ databases">
        <authorList>
            <consortium name="Desulfovibrio sp. FSS-1 genome sequencing consortium"/>
            <person name="Shimoshige H."/>
            <person name="Kobayashi H."/>
            <person name="Maekawa T."/>
        </authorList>
    </citation>
    <scope>NUCLEOTIDE SEQUENCE [LARGE SCALE GENOMIC DNA]</scope>
    <source>
        <strain evidence="3 4">SIID29052-01</strain>
    </source>
</reference>
<comment type="caution">
    <text evidence="3">The sequence shown here is derived from an EMBL/GenBank/DDBJ whole genome shotgun (WGS) entry which is preliminary data.</text>
</comment>
<comment type="catalytic activity">
    <reaction evidence="2">
        <text>GTP + H2O = 7,8-dihydroneopterin 3'-triphosphate + formate + H(+)</text>
        <dbReference type="Rhea" id="RHEA:17473"/>
        <dbReference type="ChEBI" id="CHEBI:15377"/>
        <dbReference type="ChEBI" id="CHEBI:15378"/>
        <dbReference type="ChEBI" id="CHEBI:15740"/>
        <dbReference type="ChEBI" id="CHEBI:37565"/>
        <dbReference type="ChEBI" id="CHEBI:58462"/>
        <dbReference type="EC" id="3.5.4.16"/>
    </reaction>
</comment>
<dbReference type="GO" id="GO:0003934">
    <property type="term" value="F:GTP cyclohydrolase I activity"/>
    <property type="evidence" value="ECO:0007669"/>
    <property type="project" value="UniProtKB-UniRule"/>
</dbReference>
<evidence type="ECO:0000313" key="3">
    <source>
        <dbReference type="EMBL" id="GFK92734.1"/>
    </source>
</evidence>
<accession>A0A6V8LM00</accession>
<dbReference type="Gene3D" id="3.10.270.10">
    <property type="entry name" value="Urate Oxidase"/>
    <property type="match status" value="1"/>
</dbReference>
<dbReference type="EC" id="3.5.4.16" evidence="2"/>
<name>A0A6V8LM00_9BACT</name>
<gene>
    <name evidence="2 3" type="primary">folE2</name>
    <name evidence="3" type="ORF">NNJEOMEG_00561</name>
</gene>
<comment type="similarity">
    <text evidence="2">Belongs to the GTP cyclohydrolase IV family.</text>
</comment>
<comment type="function">
    <text evidence="2">Converts GTP to 7,8-dihydroneopterin triphosphate.</text>
</comment>
<keyword evidence="4" id="KW-1185">Reference proteome</keyword>
<dbReference type="InterPro" id="IPR022838">
    <property type="entry name" value="GTP_cyclohydrolase_FolE2"/>
</dbReference>